<dbReference type="EMBL" id="BARW01017873">
    <property type="protein sequence ID" value="GAI92368.1"/>
    <property type="molecule type" value="Genomic_DNA"/>
</dbReference>
<sequence length="84" mass="9450">MSRYETNEVRKCSFCTGKYAVSNYDIGGGRYKSKKGLECNAEARKVKLKNYIKQVRVISEEKVRETLEGAVTALKLAAPEEGKE</sequence>
<dbReference type="AlphaFoldDB" id="X1SHB6"/>
<accession>X1SHB6</accession>
<gene>
    <name evidence="1" type="ORF">S12H4_30749</name>
</gene>
<organism evidence="1">
    <name type="scientific">marine sediment metagenome</name>
    <dbReference type="NCBI Taxonomy" id="412755"/>
    <lineage>
        <taxon>unclassified sequences</taxon>
        <taxon>metagenomes</taxon>
        <taxon>ecological metagenomes</taxon>
    </lineage>
</organism>
<protein>
    <submittedName>
        <fullName evidence="1">Uncharacterized protein</fullName>
    </submittedName>
</protein>
<proteinExistence type="predicted"/>
<reference evidence="1" key="1">
    <citation type="journal article" date="2014" name="Front. Microbiol.">
        <title>High frequency of phylogenetically diverse reductive dehalogenase-homologous genes in deep subseafloor sedimentary metagenomes.</title>
        <authorList>
            <person name="Kawai M."/>
            <person name="Futagami T."/>
            <person name="Toyoda A."/>
            <person name="Takaki Y."/>
            <person name="Nishi S."/>
            <person name="Hori S."/>
            <person name="Arai W."/>
            <person name="Tsubouchi T."/>
            <person name="Morono Y."/>
            <person name="Uchiyama I."/>
            <person name="Ito T."/>
            <person name="Fujiyama A."/>
            <person name="Inagaki F."/>
            <person name="Takami H."/>
        </authorList>
    </citation>
    <scope>NUCLEOTIDE SEQUENCE</scope>
    <source>
        <strain evidence="1">Expedition CK06-06</strain>
    </source>
</reference>
<evidence type="ECO:0000313" key="1">
    <source>
        <dbReference type="EMBL" id="GAI92368.1"/>
    </source>
</evidence>
<comment type="caution">
    <text evidence="1">The sequence shown here is derived from an EMBL/GenBank/DDBJ whole genome shotgun (WGS) entry which is preliminary data.</text>
</comment>
<name>X1SHB6_9ZZZZ</name>